<accession>A0A2D4I957</accession>
<dbReference type="AlphaFoldDB" id="A0A2D4I957"/>
<organism evidence="1">
    <name type="scientific">Micrurus lemniscatus lemniscatus</name>
    <dbReference type="NCBI Taxonomy" id="129467"/>
    <lineage>
        <taxon>Eukaryota</taxon>
        <taxon>Metazoa</taxon>
        <taxon>Chordata</taxon>
        <taxon>Craniata</taxon>
        <taxon>Vertebrata</taxon>
        <taxon>Euteleostomi</taxon>
        <taxon>Lepidosauria</taxon>
        <taxon>Squamata</taxon>
        <taxon>Bifurcata</taxon>
        <taxon>Unidentata</taxon>
        <taxon>Episquamata</taxon>
        <taxon>Toxicofera</taxon>
        <taxon>Serpentes</taxon>
        <taxon>Colubroidea</taxon>
        <taxon>Elapidae</taxon>
        <taxon>Elapinae</taxon>
        <taxon>Micrurus</taxon>
    </lineage>
</organism>
<sequence length="126" mass="13729">MKPGPPYGGKKNGACFVFSEHGEDAFSCSLTSHLATDVEIPETNPDLMPFRSSSMPPLSRTELLLPQILYPTGFYGSDAPLCSPRTMTEHNISGVFVGIGDSATRWKAVEQNTKWVLPEQEPQLGS</sequence>
<name>A0A2D4I957_MICLE</name>
<evidence type="ECO:0000313" key="1">
    <source>
        <dbReference type="EMBL" id="LAA80753.1"/>
    </source>
</evidence>
<reference evidence="1" key="2">
    <citation type="submission" date="2017-11" db="EMBL/GenBank/DDBJ databases">
        <title>Coralsnake Venomics: Analyses of Venom Gland Transcriptomes and Proteomes of Six Brazilian Taxa.</title>
        <authorList>
            <person name="Aird S.D."/>
            <person name="Jorge da Silva N."/>
            <person name="Qiu L."/>
            <person name="Villar-Briones A."/>
            <person name="Aparecida-Saddi V."/>
            <person name="Campos-Telles M.P."/>
            <person name="Grau M."/>
            <person name="Mikheyev A.S."/>
        </authorList>
    </citation>
    <scope>NUCLEOTIDE SEQUENCE</scope>
    <source>
        <tissue evidence="1">Venom_gland</tissue>
    </source>
</reference>
<reference evidence="1" key="1">
    <citation type="submission" date="2017-07" db="EMBL/GenBank/DDBJ databases">
        <authorList>
            <person name="Mikheyev A."/>
            <person name="Grau M."/>
        </authorList>
    </citation>
    <scope>NUCLEOTIDE SEQUENCE</scope>
    <source>
        <tissue evidence="1">Venom_gland</tissue>
    </source>
</reference>
<dbReference type="EMBL" id="IACK01083040">
    <property type="protein sequence ID" value="LAA80753.1"/>
    <property type="molecule type" value="Transcribed_RNA"/>
</dbReference>
<protein>
    <submittedName>
        <fullName evidence="1">Uncharacterized protein</fullName>
    </submittedName>
</protein>
<proteinExistence type="predicted"/>